<protein>
    <recommendedName>
        <fullName evidence="3">PilZ domain-containing protein</fullName>
    </recommendedName>
</protein>
<dbReference type="AlphaFoldDB" id="A0A8J6TE02"/>
<evidence type="ECO:0008006" key="3">
    <source>
        <dbReference type="Google" id="ProtNLM"/>
    </source>
</evidence>
<comment type="caution">
    <text evidence="1">The sequence shown here is derived from an EMBL/GenBank/DDBJ whole genome shotgun (WGS) entry which is preliminary data.</text>
</comment>
<gene>
    <name evidence="1" type="ORF">H8E41_02815</name>
</gene>
<evidence type="ECO:0000313" key="2">
    <source>
        <dbReference type="Proteomes" id="UP000614424"/>
    </source>
</evidence>
<dbReference type="Proteomes" id="UP000614424">
    <property type="component" value="Unassembled WGS sequence"/>
</dbReference>
<proteinExistence type="predicted"/>
<name>A0A8J6TE02_9BACT</name>
<dbReference type="EMBL" id="JACNJZ010000055">
    <property type="protein sequence ID" value="MBC8316808.1"/>
    <property type="molecule type" value="Genomic_DNA"/>
</dbReference>
<organism evidence="1 2">
    <name type="scientific">Candidatus Desulfobia pelagia</name>
    <dbReference type="NCBI Taxonomy" id="2841692"/>
    <lineage>
        <taxon>Bacteria</taxon>
        <taxon>Pseudomonadati</taxon>
        <taxon>Thermodesulfobacteriota</taxon>
        <taxon>Desulfobulbia</taxon>
        <taxon>Desulfobulbales</taxon>
        <taxon>Desulfobulbaceae</taxon>
        <taxon>Candidatus Desulfobia</taxon>
    </lineage>
</organism>
<reference evidence="1 2" key="1">
    <citation type="submission" date="2020-08" db="EMBL/GenBank/DDBJ databases">
        <title>Bridging the membrane lipid divide: bacteria of the FCB group superphylum have the potential to synthesize archaeal ether lipids.</title>
        <authorList>
            <person name="Villanueva L."/>
            <person name="Von Meijenfeldt F.A.B."/>
            <person name="Westbye A.B."/>
            <person name="Yadav S."/>
            <person name="Hopmans E.C."/>
            <person name="Dutilh B.E."/>
            <person name="Sinninghe Damste J.S."/>
        </authorList>
    </citation>
    <scope>NUCLEOTIDE SEQUENCE [LARGE SCALE GENOMIC DNA]</scope>
    <source>
        <strain evidence="1">NIOZ-UU47</strain>
    </source>
</reference>
<accession>A0A8J6TE02</accession>
<sequence>MRSSTVFVNEANMALIHCPHCDSIKQVPVSKFKGSKHTLKVKCACGDVFQVDLNFRKNIRKQTALAGLCYKVSEGKSAARECLIKNLSFRGIGLKLQKENGAAKGDEFIVSFTLDDAKMTKIKRKMIVHHIEGTYVGGAFVEFEGDTLDKAIGFYLMH</sequence>
<evidence type="ECO:0000313" key="1">
    <source>
        <dbReference type="EMBL" id="MBC8316808.1"/>
    </source>
</evidence>